<accession>A0AB35YSB4</accession>
<proteinExistence type="predicted"/>
<sequence>MEKAILKLSVVLLLVSAPLQGQVGINNTDPKSTLDISASSISAPSNTDGILIPRVNDFPSVDPGGNQNGMMIFLQNAVGLNDKGFYYWDHPNSRWFSIGAEEWKAGTNISGDNLIYATRAKLTGTDVVITDDGRIGFGTSDPIERFEFKGPGDNDFQITSANTNPPNLILYNTAGTLEEPLPLPLNQEIGSFIVKTFDGSRIREPGGVRFYIDSVAVSADNVPTRFVVETTPVGSSSDVERLVIKNDGKTGIGTSQPTQTLDVNGSTRVRSLTAGPVYTDANGNLSNTGPAIVASGKVAYDGTAIKITGATVSKIGTGNYSITFSTSRDHSNYIIQLAYLECTGTGADCQGDNSINISYSSQSTSGFNVGIGSNDNGGTARVPRDREFMFTVIDF</sequence>
<keyword evidence="1" id="KW-0732">Signal</keyword>
<dbReference type="EMBL" id="JBANCF010000006">
    <property type="protein sequence ID" value="MEM0573718.1"/>
    <property type="molecule type" value="Genomic_DNA"/>
</dbReference>
<name>A0AB35YSB4_9FLAO</name>
<dbReference type="RefSeq" id="WP_342687454.1">
    <property type="nucleotide sequence ID" value="NZ_JAZBJM010000006.1"/>
</dbReference>
<keyword evidence="5" id="KW-1185">Reference proteome</keyword>
<protein>
    <submittedName>
        <fullName evidence="2">Uncharacterized protein</fullName>
    </submittedName>
</protein>
<dbReference type="EMBL" id="JAZBJM010000006">
    <property type="protein sequence ID" value="MEM0518685.1"/>
    <property type="molecule type" value="Genomic_DNA"/>
</dbReference>
<evidence type="ECO:0000313" key="2">
    <source>
        <dbReference type="EMBL" id="MEM0518685.1"/>
    </source>
</evidence>
<feature type="chain" id="PRO_5044230714" evidence="1">
    <location>
        <begin position="22"/>
        <end position="395"/>
    </location>
</feature>
<evidence type="ECO:0000313" key="3">
    <source>
        <dbReference type="EMBL" id="MEM0573718.1"/>
    </source>
</evidence>
<evidence type="ECO:0000313" key="4">
    <source>
        <dbReference type="Proteomes" id="UP001388259"/>
    </source>
</evidence>
<reference evidence="2 5" key="1">
    <citation type="submission" date="2024-01" db="EMBL/GenBank/DDBJ databases">
        <title>Aequorivita flavus sp. nov., isolated from deep-sea sediment.</title>
        <authorList>
            <person name="Chen X."/>
        </authorList>
    </citation>
    <scope>NUCLEOTIDE SEQUENCE</scope>
    <source>
        <strain evidence="2">MCCC 1A16923</strain>
        <strain evidence="3 5">MCCC 1A16935</strain>
    </source>
</reference>
<comment type="caution">
    <text evidence="2">The sequence shown here is derived from an EMBL/GenBank/DDBJ whole genome shotgun (WGS) entry which is preliminary data.</text>
</comment>
<organism evidence="2 4">
    <name type="scientific">Aequorivita flava</name>
    <dbReference type="NCBI Taxonomy" id="3114371"/>
    <lineage>
        <taxon>Bacteria</taxon>
        <taxon>Pseudomonadati</taxon>
        <taxon>Bacteroidota</taxon>
        <taxon>Flavobacteriia</taxon>
        <taxon>Flavobacteriales</taxon>
        <taxon>Flavobacteriaceae</taxon>
        <taxon>Aequorivita</taxon>
    </lineage>
</organism>
<gene>
    <name evidence="3" type="ORF">VZD24_09335</name>
    <name evidence="2" type="ORF">VZD85_10005</name>
</gene>
<feature type="signal peptide" evidence="1">
    <location>
        <begin position="1"/>
        <end position="21"/>
    </location>
</feature>
<evidence type="ECO:0000256" key="1">
    <source>
        <dbReference type="SAM" id="SignalP"/>
    </source>
</evidence>
<dbReference type="Proteomes" id="UP001388259">
    <property type="component" value="Unassembled WGS sequence"/>
</dbReference>
<dbReference type="AlphaFoldDB" id="A0AB35YSB4"/>
<dbReference type="Proteomes" id="UP001390963">
    <property type="component" value="Unassembled WGS sequence"/>
</dbReference>
<evidence type="ECO:0000313" key="5">
    <source>
        <dbReference type="Proteomes" id="UP001390963"/>
    </source>
</evidence>